<comment type="caution">
    <text evidence="1">The sequence shown here is derived from an EMBL/GenBank/DDBJ whole genome shotgun (WGS) entry which is preliminary data.</text>
</comment>
<dbReference type="AlphaFoldDB" id="A0AA39QSI5"/>
<accession>A0AA39QSI5</accession>
<sequence length="735" mass="79960">MALVPAGSQQNQGSGFAQQGTIDWVSLGQTQFSASIAVLGRLSSAGVEPLTVAVGQAMCSSIPLGIHGEKVLAEAMSKLRACSSFGDVIWFGVGVQHILRILVQTSQGASLVALCSGLSEGHNVSTSALVLYEMAKRFGSPQDLTPSFKQWEALVKVCSSVFSQSTLGLRIHQLLKLGGYVADNGAGGASHPQDMAEVLLAVGRVATGGLKEISIRGGSGCSWVAAFADQVLGLKVAVRSDEGAMLWTNFDGSIDQGHISLQFCKNEPTEAISCVGRIFYVRHGDEFIRQCFLGLGNFQFSPSMPFQGGRIQWDSMFSEAFGGDFEDLINLSVEHAGLKFRATVDNFARLFLIGAAFFVFHTSEACRYRDITEYVLSAMSSIPELRQCKHTLLDNAFHVRFSAMSIDELSLEYDHTRSILASNVASVGVFCGARITETIIIMSYLLGRLTLEGSLLPKRSGILKIYNDVRASSDTDIFNRGGINALRVLLSPDGILKPLSFQFERYISIFSGEPAQSSMGSSISAISDGKVYCFIDTLQGLSDSFEKASMIHVGAGSIQVGNRLHERVYDHDPSREHHSIVYQAQSVQQVEKNLCPFAEDSTSPDLSIDAAVEESVRLSFWYSISSKLGATLISPGSFVQIQLKEAIAFKIGSYPKTRIPDHSEQTVDHDLYFLIILRPHRGNLLGRCIALKTTSTPVALLGSESDLSQFMEFWDHKTKTKTNSQLGPLRYTLIS</sequence>
<evidence type="ECO:0000313" key="1">
    <source>
        <dbReference type="EMBL" id="KAK0508353.1"/>
    </source>
</evidence>
<dbReference type="EMBL" id="JAFEKC020000021">
    <property type="protein sequence ID" value="KAK0508353.1"/>
    <property type="molecule type" value="Genomic_DNA"/>
</dbReference>
<name>A0AA39QSI5_9LECA</name>
<reference evidence="1" key="1">
    <citation type="submission" date="2023-03" db="EMBL/GenBank/DDBJ databases">
        <title>Complete genome of Cladonia borealis.</title>
        <authorList>
            <person name="Park H."/>
        </authorList>
    </citation>
    <scope>NUCLEOTIDE SEQUENCE</scope>
    <source>
        <strain evidence="1">ANT050790</strain>
    </source>
</reference>
<proteinExistence type="predicted"/>
<evidence type="ECO:0000313" key="2">
    <source>
        <dbReference type="Proteomes" id="UP001166286"/>
    </source>
</evidence>
<gene>
    <name evidence="1" type="ORF">JMJ35_009437</name>
</gene>
<dbReference type="Proteomes" id="UP001166286">
    <property type="component" value="Unassembled WGS sequence"/>
</dbReference>
<keyword evidence="2" id="KW-1185">Reference proteome</keyword>
<protein>
    <submittedName>
        <fullName evidence="1">Uncharacterized protein</fullName>
    </submittedName>
</protein>
<organism evidence="1 2">
    <name type="scientific">Cladonia borealis</name>
    <dbReference type="NCBI Taxonomy" id="184061"/>
    <lineage>
        <taxon>Eukaryota</taxon>
        <taxon>Fungi</taxon>
        <taxon>Dikarya</taxon>
        <taxon>Ascomycota</taxon>
        <taxon>Pezizomycotina</taxon>
        <taxon>Lecanoromycetes</taxon>
        <taxon>OSLEUM clade</taxon>
        <taxon>Lecanoromycetidae</taxon>
        <taxon>Lecanorales</taxon>
        <taxon>Lecanorineae</taxon>
        <taxon>Cladoniaceae</taxon>
        <taxon>Cladonia</taxon>
    </lineage>
</organism>